<name>M1WPT2_PSEP2</name>
<keyword evidence="1" id="KW-0472">Membrane</keyword>
<dbReference type="RefSeq" id="WP_015413332.1">
    <property type="nucleotide sequence ID" value="NC_020409.1"/>
</dbReference>
<dbReference type="AlphaFoldDB" id="M1WPT2"/>
<proteinExistence type="predicted"/>
<dbReference type="BioCyc" id="DPIE1322246:BN4_RS00230-MONOMER"/>
<evidence type="ECO:0000256" key="1">
    <source>
        <dbReference type="SAM" id="Phobius"/>
    </source>
</evidence>
<dbReference type="PROSITE" id="PS51257">
    <property type="entry name" value="PROKAR_LIPOPROTEIN"/>
    <property type="match status" value="1"/>
</dbReference>
<keyword evidence="1" id="KW-1133">Transmembrane helix</keyword>
<sequence length="138" mass="15533">MFGRWVLNTFLTIFILFFVGCGVFYSDEDGVDSMKTLFLDDGFEFVVNIEKGESHAVDMPEPKTAGYVIVGASFDPHLLKLIHYTKYEKQDETRVQYAFKALADGSSDILVKMVPVKGGDSVLYKRISINVGDKRSVF</sequence>
<keyword evidence="1" id="KW-0812">Transmembrane</keyword>
<organism evidence="2 3">
    <name type="scientific">Pseudodesulfovibrio piezophilus (strain DSM 21447 / JCM 15486 / C1TLV30)</name>
    <name type="common">Desulfovibrio piezophilus</name>
    <dbReference type="NCBI Taxonomy" id="1322246"/>
    <lineage>
        <taxon>Bacteria</taxon>
        <taxon>Pseudomonadati</taxon>
        <taxon>Thermodesulfobacteriota</taxon>
        <taxon>Desulfovibrionia</taxon>
        <taxon>Desulfovibrionales</taxon>
        <taxon>Desulfovibrionaceae</taxon>
    </lineage>
</organism>
<dbReference type="PATRIC" id="fig|879567.3.peg.41"/>
<protein>
    <recommendedName>
        <fullName evidence="4">Lipoprotein</fullName>
    </recommendedName>
</protein>
<dbReference type="Proteomes" id="UP000011724">
    <property type="component" value="Chromosome"/>
</dbReference>
<evidence type="ECO:0000313" key="3">
    <source>
        <dbReference type="Proteomes" id="UP000011724"/>
    </source>
</evidence>
<reference evidence="2 3" key="1">
    <citation type="journal article" date="2013" name="PLoS ONE">
        <title>The first genomic and proteomic characterization of a deep-sea sulfate reducer: insights into the piezophilic lifestyle of Desulfovibrio piezophilus.</title>
        <authorList>
            <person name="Pradel N."/>
            <person name="Ji B."/>
            <person name="Gimenez G."/>
            <person name="Talla E."/>
            <person name="Lenoble P."/>
            <person name="Garel M."/>
            <person name="Tamburini C."/>
            <person name="Fourquet P."/>
            <person name="Lebrun R."/>
            <person name="Bertin P."/>
            <person name="Denis Y."/>
            <person name="Pophillat M."/>
            <person name="Barbe V."/>
            <person name="Ollivier B."/>
            <person name="Dolla A."/>
        </authorList>
    </citation>
    <scope>NUCLEOTIDE SEQUENCE [LARGE SCALE GENOMIC DNA]</scope>
    <source>
        <strain evidence="3">DSM 10523 / SB164P1</strain>
    </source>
</reference>
<evidence type="ECO:0000313" key="2">
    <source>
        <dbReference type="EMBL" id="CCH47277.1"/>
    </source>
</evidence>
<evidence type="ECO:0008006" key="4">
    <source>
        <dbReference type="Google" id="ProtNLM"/>
    </source>
</evidence>
<reference evidence="3" key="2">
    <citation type="journal article" date="2013" name="Stand. Genomic Sci.">
        <title>Complete genome sequence of Desulfocapsa sulfexigens, a marine deltaproteobacterium specialized in disproportionating inorganic sulfur compounds.</title>
        <authorList>
            <person name="Finster K.W."/>
            <person name="Kjeldsen K.U."/>
            <person name="Kube M."/>
            <person name="Reinhardt R."/>
            <person name="Mussmann M."/>
            <person name="Amann R."/>
            <person name="Schreiber L."/>
        </authorList>
    </citation>
    <scope>NUCLEOTIDE SEQUENCE [LARGE SCALE GENOMIC DNA]</scope>
    <source>
        <strain evidence="3">DSM 10523 / SB164P1</strain>
    </source>
</reference>
<dbReference type="EMBL" id="FO203427">
    <property type="protein sequence ID" value="CCH47277.1"/>
    <property type="molecule type" value="Genomic_DNA"/>
</dbReference>
<accession>M1WPT2</accession>
<gene>
    <name evidence="2" type="ordered locus">BN4_10037</name>
</gene>
<feature type="transmembrane region" description="Helical" evidence="1">
    <location>
        <begin position="6"/>
        <end position="25"/>
    </location>
</feature>
<keyword evidence="3" id="KW-1185">Reference proteome</keyword>
<dbReference type="HOGENOM" id="CLU_155108_0_0_7"/>
<dbReference type="eggNOG" id="ENOG50318B8">
    <property type="taxonomic scope" value="Bacteria"/>
</dbReference>
<dbReference type="KEGG" id="dpi:BN4_10037"/>